<keyword evidence="1" id="KW-0597">Phosphoprotein</keyword>
<dbReference type="Gene3D" id="2.40.50.1020">
    <property type="entry name" value="LytTr DNA-binding domain"/>
    <property type="match status" value="1"/>
</dbReference>
<dbReference type="SUPFAM" id="SSF52172">
    <property type="entry name" value="CheY-like"/>
    <property type="match status" value="1"/>
</dbReference>
<dbReference type="PANTHER" id="PTHR37299">
    <property type="entry name" value="TRANSCRIPTIONAL REGULATOR-RELATED"/>
    <property type="match status" value="1"/>
</dbReference>
<reference evidence="4 5" key="1">
    <citation type="submission" date="2017-06" db="EMBL/GenBank/DDBJ databases">
        <title>Hymenobacter amundsenii sp. nov. isolated from regoliths in Antarctica.</title>
        <authorList>
            <person name="Sedlacek I."/>
            <person name="Kralova S."/>
            <person name="Pantucek R."/>
            <person name="Svec P."/>
            <person name="Holochova P."/>
            <person name="Stankova E."/>
            <person name="Vrbovska V."/>
            <person name="Busse H.-J."/>
        </authorList>
    </citation>
    <scope>NUCLEOTIDE SEQUENCE [LARGE SCALE GENOMIC DNA]</scope>
    <source>
        <strain evidence="4 5">CCM 8682</strain>
    </source>
</reference>
<comment type="caution">
    <text evidence="4">The sequence shown here is derived from an EMBL/GenBank/DDBJ whole genome shotgun (WGS) entry which is preliminary data.</text>
</comment>
<evidence type="ECO:0000259" key="2">
    <source>
        <dbReference type="PROSITE" id="PS50110"/>
    </source>
</evidence>
<dbReference type="InterPro" id="IPR001789">
    <property type="entry name" value="Sig_transdc_resp-reg_receiver"/>
</dbReference>
<feature type="domain" description="Response regulatory" evidence="2">
    <location>
        <begin position="9"/>
        <end position="121"/>
    </location>
</feature>
<dbReference type="GO" id="GO:0000156">
    <property type="term" value="F:phosphorelay response regulator activity"/>
    <property type="evidence" value="ECO:0007669"/>
    <property type="project" value="InterPro"/>
</dbReference>
<dbReference type="InterPro" id="IPR011006">
    <property type="entry name" value="CheY-like_superfamily"/>
</dbReference>
<dbReference type="PROSITE" id="PS50930">
    <property type="entry name" value="HTH_LYTTR"/>
    <property type="match status" value="1"/>
</dbReference>
<accession>A0A246FPM9</accession>
<feature type="modified residue" description="4-aspartylphosphate" evidence="1">
    <location>
        <position position="61"/>
    </location>
</feature>
<dbReference type="OrthoDB" id="1646880at2"/>
<dbReference type="Pfam" id="PF00072">
    <property type="entry name" value="Response_reg"/>
    <property type="match status" value="1"/>
</dbReference>
<dbReference type="InterPro" id="IPR046947">
    <property type="entry name" value="LytR-like"/>
</dbReference>
<dbReference type="Gene3D" id="3.40.50.2300">
    <property type="match status" value="1"/>
</dbReference>
<feature type="domain" description="HTH LytTR-type" evidence="3">
    <location>
        <begin position="146"/>
        <end position="245"/>
    </location>
</feature>
<protein>
    <submittedName>
        <fullName evidence="4">DNA-binding response regulator</fullName>
    </submittedName>
</protein>
<keyword evidence="5" id="KW-1185">Reference proteome</keyword>
<dbReference type="PANTHER" id="PTHR37299:SF1">
    <property type="entry name" value="STAGE 0 SPORULATION PROTEIN A HOMOLOG"/>
    <property type="match status" value="1"/>
</dbReference>
<evidence type="ECO:0000313" key="5">
    <source>
        <dbReference type="Proteomes" id="UP000197277"/>
    </source>
</evidence>
<dbReference type="SMART" id="SM00448">
    <property type="entry name" value="REC"/>
    <property type="match status" value="1"/>
</dbReference>
<organism evidence="4 5">
    <name type="scientific">Hymenobacter amundsenii</name>
    <dbReference type="NCBI Taxonomy" id="2006685"/>
    <lineage>
        <taxon>Bacteria</taxon>
        <taxon>Pseudomonadati</taxon>
        <taxon>Bacteroidota</taxon>
        <taxon>Cytophagia</taxon>
        <taxon>Cytophagales</taxon>
        <taxon>Hymenobacteraceae</taxon>
        <taxon>Hymenobacter</taxon>
    </lineage>
</organism>
<evidence type="ECO:0000259" key="3">
    <source>
        <dbReference type="PROSITE" id="PS50930"/>
    </source>
</evidence>
<dbReference type="Pfam" id="PF04397">
    <property type="entry name" value="LytTR"/>
    <property type="match status" value="1"/>
</dbReference>
<dbReference type="SMART" id="SM00850">
    <property type="entry name" value="LytTR"/>
    <property type="match status" value="1"/>
</dbReference>
<dbReference type="GO" id="GO:0003677">
    <property type="term" value="F:DNA binding"/>
    <property type="evidence" value="ECO:0007669"/>
    <property type="project" value="UniProtKB-KW"/>
</dbReference>
<dbReference type="PROSITE" id="PS50110">
    <property type="entry name" value="RESPONSE_REGULATORY"/>
    <property type="match status" value="1"/>
</dbReference>
<gene>
    <name evidence="4" type="ORF">CDA63_02610</name>
</gene>
<dbReference type="RefSeq" id="WP_088462892.1">
    <property type="nucleotide sequence ID" value="NZ_NIRR01000002.1"/>
</dbReference>
<dbReference type="Proteomes" id="UP000197277">
    <property type="component" value="Unassembled WGS sequence"/>
</dbReference>
<dbReference type="AlphaFoldDB" id="A0A246FPM9"/>
<sequence length="246" mass="27722">MPTPATPLTCAIIDDEEINRLTLEHYISLTDSLQLVESMDDALQGLNYFRAGNRVDVLFLDVQMPQLNGLDLLRILPDPPIVILTTAHEDFAVDAFDLRVTDYLVKPFDYARFSRAVQRALQQHEAPVAASVVAPAAPAVAPDNDLFVKVNSKMVRINFDEVLYIEALSDYVIIVTDKQKYIVYTTMKSLDARLPFDHFVRVHRSYILNMKRIEAIEDGSAVVPGGQHVPIGKSYQEAFFSKLNRI</sequence>
<dbReference type="InterPro" id="IPR007492">
    <property type="entry name" value="LytTR_DNA-bd_dom"/>
</dbReference>
<keyword evidence="4" id="KW-0238">DNA-binding</keyword>
<proteinExistence type="predicted"/>
<evidence type="ECO:0000313" key="4">
    <source>
        <dbReference type="EMBL" id="OWP64670.1"/>
    </source>
</evidence>
<dbReference type="EMBL" id="NIRR01000002">
    <property type="protein sequence ID" value="OWP64670.1"/>
    <property type="molecule type" value="Genomic_DNA"/>
</dbReference>
<evidence type="ECO:0000256" key="1">
    <source>
        <dbReference type="PROSITE-ProRule" id="PRU00169"/>
    </source>
</evidence>
<name>A0A246FPM9_9BACT</name>